<keyword evidence="8" id="KW-1185">Reference proteome</keyword>
<evidence type="ECO:0000256" key="4">
    <source>
        <dbReference type="ARBA" id="ARBA00023136"/>
    </source>
</evidence>
<feature type="transmembrane region" description="Helical" evidence="5">
    <location>
        <begin position="270"/>
        <end position="290"/>
    </location>
</feature>
<feature type="domain" description="Major facilitator superfamily (MFS) profile" evidence="6">
    <location>
        <begin position="24"/>
        <end position="421"/>
    </location>
</feature>
<comment type="subcellular location">
    <subcellularLocation>
        <location evidence="1">Cell membrane</location>
        <topology evidence="1">Multi-pass membrane protein</topology>
    </subcellularLocation>
</comment>
<accession>A0A1H5QD37</accession>
<dbReference type="PROSITE" id="PS51318">
    <property type="entry name" value="TAT"/>
    <property type="match status" value="1"/>
</dbReference>
<evidence type="ECO:0000256" key="2">
    <source>
        <dbReference type="ARBA" id="ARBA00022692"/>
    </source>
</evidence>
<dbReference type="PANTHER" id="PTHR23528">
    <property type="match status" value="1"/>
</dbReference>
<sequence>MSASVETTPARPGPAVPRRGFLLFLGLAAVGAAMANLVPAVLTLSLKATELDAARATTTVSVVTGVGALASLIAFPLLGRLSDRTTSRLGRRRPFLLLGAALFAVGAVIMLVAGSTPVLTLAAVATFTGFSSVTVACTAVLADQVPPHRRGPASAVLGLSLPLGAVLGLFGAQLVAPHLAAMILLPAAAAIAGTLALFAFLRDAPITERPPFDARELARTFWVNPRRRPDFAWAWASRLLVFLGVAAIQAYQTFYLILVLHFPPAEVASAVFLSTLVLTAAAVVFAPIAGKLSDRVRRRKPFVVAAALIFAAGLVMAAFAHSFPAFLTAVGVVGLGQGVYLSVDIALVTQLVPDPANPAKDLGLMNIANTLPSSLVPAVAPAILALGATPEAPQNFAALFVFGAVAGLLGAVLVLPIRQVA</sequence>
<keyword evidence="4 5" id="KW-0472">Membrane</keyword>
<feature type="transmembrane region" description="Helical" evidence="5">
    <location>
        <begin position="119"/>
        <end position="142"/>
    </location>
</feature>
<feature type="transmembrane region" description="Helical" evidence="5">
    <location>
        <begin position="302"/>
        <end position="320"/>
    </location>
</feature>
<dbReference type="EMBL" id="FNUJ01000002">
    <property type="protein sequence ID" value="SEF24020.1"/>
    <property type="molecule type" value="Genomic_DNA"/>
</dbReference>
<feature type="transmembrane region" description="Helical" evidence="5">
    <location>
        <begin position="154"/>
        <end position="175"/>
    </location>
</feature>
<feature type="transmembrane region" description="Helical" evidence="5">
    <location>
        <begin position="364"/>
        <end position="384"/>
    </location>
</feature>
<dbReference type="GO" id="GO:0022857">
    <property type="term" value="F:transmembrane transporter activity"/>
    <property type="evidence" value="ECO:0007669"/>
    <property type="project" value="InterPro"/>
</dbReference>
<protein>
    <submittedName>
        <fullName evidence="7">Major Facilitator Superfamily protein</fullName>
    </submittedName>
</protein>
<dbReference type="PROSITE" id="PS50850">
    <property type="entry name" value="MFS"/>
    <property type="match status" value="1"/>
</dbReference>
<dbReference type="InterPro" id="IPR036259">
    <property type="entry name" value="MFS_trans_sf"/>
</dbReference>
<feature type="transmembrane region" description="Helical" evidence="5">
    <location>
        <begin position="235"/>
        <end position="258"/>
    </location>
</feature>
<dbReference type="InterPro" id="IPR011701">
    <property type="entry name" value="MFS"/>
</dbReference>
<evidence type="ECO:0000313" key="8">
    <source>
        <dbReference type="Proteomes" id="UP000198878"/>
    </source>
</evidence>
<evidence type="ECO:0000259" key="6">
    <source>
        <dbReference type="PROSITE" id="PS50850"/>
    </source>
</evidence>
<dbReference type="Pfam" id="PF07690">
    <property type="entry name" value="MFS_1"/>
    <property type="match status" value="1"/>
</dbReference>
<feature type="transmembrane region" description="Helical" evidence="5">
    <location>
        <begin position="181"/>
        <end position="201"/>
    </location>
</feature>
<evidence type="ECO:0000256" key="5">
    <source>
        <dbReference type="SAM" id="Phobius"/>
    </source>
</evidence>
<feature type="transmembrane region" description="Helical" evidence="5">
    <location>
        <begin position="21"/>
        <end position="42"/>
    </location>
</feature>
<dbReference type="InterPro" id="IPR006311">
    <property type="entry name" value="TAT_signal"/>
</dbReference>
<evidence type="ECO:0000256" key="1">
    <source>
        <dbReference type="ARBA" id="ARBA00004651"/>
    </source>
</evidence>
<dbReference type="OrthoDB" id="7584869at2"/>
<keyword evidence="3 5" id="KW-1133">Transmembrane helix</keyword>
<feature type="transmembrane region" description="Helical" evidence="5">
    <location>
        <begin position="94"/>
        <end position="113"/>
    </location>
</feature>
<dbReference type="AlphaFoldDB" id="A0A1H5QD37"/>
<evidence type="ECO:0000313" key="7">
    <source>
        <dbReference type="EMBL" id="SEF24020.1"/>
    </source>
</evidence>
<dbReference type="Proteomes" id="UP000198878">
    <property type="component" value="Unassembled WGS sequence"/>
</dbReference>
<dbReference type="InterPro" id="IPR020846">
    <property type="entry name" value="MFS_dom"/>
</dbReference>
<gene>
    <name evidence="7" type="ORF">SAMN05421837_102531</name>
</gene>
<dbReference type="RefSeq" id="WP_086684441.1">
    <property type="nucleotide sequence ID" value="NZ_FNUJ01000002.1"/>
</dbReference>
<proteinExistence type="predicted"/>
<dbReference type="SUPFAM" id="SSF103473">
    <property type="entry name" value="MFS general substrate transporter"/>
    <property type="match status" value="1"/>
</dbReference>
<organism evidence="7 8">
    <name type="scientific">Amycolatopsis pretoriensis</name>
    <dbReference type="NCBI Taxonomy" id="218821"/>
    <lineage>
        <taxon>Bacteria</taxon>
        <taxon>Bacillati</taxon>
        <taxon>Actinomycetota</taxon>
        <taxon>Actinomycetes</taxon>
        <taxon>Pseudonocardiales</taxon>
        <taxon>Pseudonocardiaceae</taxon>
        <taxon>Amycolatopsis</taxon>
    </lineage>
</organism>
<reference evidence="8" key="1">
    <citation type="submission" date="2016-10" db="EMBL/GenBank/DDBJ databases">
        <authorList>
            <person name="Varghese N."/>
            <person name="Submissions S."/>
        </authorList>
    </citation>
    <scope>NUCLEOTIDE SEQUENCE [LARGE SCALE GENOMIC DNA]</scope>
    <source>
        <strain evidence="8">DSM 44654</strain>
    </source>
</reference>
<dbReference type="GO" id="GO:0005886">
    <property type="term" value="C:plasma membrane"/>
    <property type="evidence" value="ECO:0007669"/>
    <property type="project" value="UniProtKB-SubCell"/>
</dbReference>
<dbReference type="Gene3D" id="1.20.1250.20">
    <property type="entry name" value="MFS general substrate transporter like domains"/>
    <property type="match status" value="2"/>
</dbReference>
<evidence type="ECO:0000256" key="3">
    <source>
        <dbReference type="ARBA" id="ARBA00022989"/>
    </source>
</evidence>
<dbReference type="STRING" id="218821.SAMN05421837_102531"/>
<feature type="transmembrane region" description="Helical" evidence="5">
    <location>
        <begin position="326"/>
        <end position="352"/>
    </location>
</feature>
<dbReference type="PANTHER" id="PTHR23528:SF1">
    <property type="entry name" value="MAJOR FACILITATOR SUPERFAMILY (MFS) PROFILE DOMAIN-CONTAINING PROTEIN"/>
    <property type="match status" value="1"/>
</dbReference>
<feature type="transmembrane region" description="Helical" evidence="5">
    <location>
        <begin position="62"/>
        <end position="82"/>
    </location>
</feature>
<name>A0A1H5QD37_9PSEU</name>
<keyword evidence="2 5" id="KW-0812">Transmembrane</keyword>
<feature type="transmembrane region" description="Helical" evidence="5">
    <location>
        <begin position="396"/>
        <end position="417"/>
    </location>
</feature>